<dbReference type="EMBL" id="GG657754">
    <property type="protein sequence ID" value="EFL21885.1"/>
    <property type="molecule type" value="Genomic_DNA"/>
</dbReference>
<protein>
    <submittedName>
        <fullName evidence="1">Uncharacterized protein</fullName>
    </submittedName>
</protein>
<sequence>MSEAARSGPPPQREGKSVRMEIVTTLGAGFLVLAYVLDQLPALSDKACRALQALRRLHDEWHRPTRDSD</sequence>
<dbReference type="AlphaFoldDB" id="D9WPM0"/>
<gene>
    <name evidence="1" type="ORF">SSOG_01597</name>
</gene>
<accession>D9WPM0</accession>
<evidence type="ECO:0000313" key="2">
    <source>
        <dbReference type="Proteomes" id="UP000003963"/>
    </source>
</evidence>
<reference evidence="1 2" key="1">
    <citation type="submission" date="2009-02" db="EMBL/GenBank/DDBJ databases">
        <title>Annotation of Streptomyces hygroscopicus strain ATCC 53653.</title>
        <authorList>
            <consortium name="The Broad Institute Genome Sequencing Platform"/>
            <consortium name="Broad Institute Microbial Sequencing Center"/>
            <person name="Fischbach M."/>
            <person name="Godfrey P."/>
            <person name="Ward D."/>
            <person name="Young S."/>
            <person name="Zeng Q."/>
            <person name="Koehrsen M."/>
            <person name="Alvarado L."/>
            <person name="Berlin A.M."/>
            <person name="Bochicchio J."/>
            <person name="Borenstein D."/>
            <person name="Chapman S.B."/>
            <person name="Chen Z."/>
            <person name="Engels R."/>
            <person name="Freedman E."/>
            <person name="Gellesch M."/>
            <person name="Goldberg J."/>
            <person name="Griggs A."/>
            <person name="Gujja S."/>
            <person name="Heilman E.R."/>
            <person name="Heiman D.I."/>
            <person name="Hepburn T.A."/>
            <person name="Howarth C."/>
            <person name="Jen D."/>
            <person name="Larson L."/>
            <person name="Lewis B."/>
            <person name="Mehta T."/>
            <person name="Park D."/>
            <person name="Pearson M."/>
            <person name="Richards J."/>
            <person name="Roberts A."/>
            <person name="Saif S."/>
            <person name="Shea T.D."/>
            <person name="Shenoy N."/>
            <person name="Sisk P."/>
            <person name="Stolte C."/>
            <person name="Sykes S.N."/>
            <person name="Thomson T."/>
            <person name="Walk T."/>
            <person name="White J."/>
            <person name="Yandava C."/>
            <person name="Straight P."/>
            <person name="Clardy J."/>
            <person name="Hung D."/>
            <person name="Kolter R."/>
            <person name="Mekalanos J."/>
            <person name="Walker S."/>
            <person name="Walsh C.T."/>
            <person name="Wieland-Brown L.C."/>
            <person name="Haas B."/>
            <person name="Nusbaum C."/>
            <person name="Birren B."/>
        </authorList>
    </citation>
    <scope>NUCLEOTIDE SEQUENCE [LARGE SCALE GENOMIC DNA]</scope>
    <source>
        <strain evidence="1 2">ATCC 53653</strain>
    </source>
</reference>
<name>D9WPM0_9ACTN</name>
<keyword evidence="2" id="KW-1185">Reference proteome</keyword>
<proteinExistence type="predicted"/>
<dbReference type="HOGENOM" id="CLU_2774152_0_0_11"/>
<dbReference type="Proteomes" id="UP000003963">
    <property type="component" value="Unassembled WGS sequence"/>
</dbReference>
<organism evidence="1 2">
    <name type="scientific">Streptomyces himastatinicus ATCC 53653</name>
    <dbReference type="NCBI Taxonomy" id="457427"/>
    <lineage>
        <taxon>Bacteria</taxon>
        <taxon>Bacillati</taxon>
        <taxon>Actinomycetota</taxon>
        <taxon>Actinomycetes</taxon>
        <taxon>Kitasatosporales</taxon>
        <taxon>Streptomycetaceae</taxon>
        <taxon>Streptomyces</taxon>
        <taxon>Streptomyces violaceusniger group</taxon>
    </lineage>
</organism>
<evidence type="ECO:0000313" key="1">
    <source>
        <dbReference type="EMBL" id="EFL21885.1"/>
    </source>
</evidence>